<feature type="domain" description="Sigma factor regulator C-terminal" evidence="2">
    <location>
        <begin position="182"/>
        <end position="329"/>
    </location>
</feature>
<evidence type="ECO:0000256" key="1">
    <source>
        <dbReference type="SAM" id="Phobius"/>
    </source>
</evidence>
<dbReference type="AlphaFoldDB" id="A0A5A5U0Y8"/>
<reference evidence="4 5" key="1">
    <citation type="submission" date="2019-04" db="EMBL/GenBank/DDBJ databases">
        <title>A pseudo-fructophilic Leuconostoc citreum strain F192-5 isolated from peel of satsuma mandarin: the first report for isolation and characterization of strain-dependent fructophilic-like characteristics.</title>
        <authorList>
            <person name="Maeno S."/>
            <person name="Tanizawa Y."/>
            <person name="Kajikawa A."/>
            <person name="Kanesaki Y."/>
            <person name="Kubota E."/>
            <person name="Arita M."/>
            <person name="Leon D."/>
            <person name="Endo A."/>
        </authorList>
    </citation>
    <scope>NUCLEOTIDE SEQUENCE [LARGE SCALE GENOMIC DNA]</scope>
    <source>
        <strain evidence="4 5">F192-5</strain>
    </source>
</reference>
<dbReference type="RefSeq" id="WP_004906774.1">
    <property type="nucleotide sequence ID" value="NZ_BJJW01000008.1"/>
</dbReference>
<keyword evidence="1" id="KW-0812">Transmembrane</keyword>
<evidence type="ECO:0000313" key="5">
    <source>
        <dbReference type="Proteomes" id="UP000323274"/>
    </source>
</evidence>
<evidence type="ECO:0008006" key="6">
    <source>
        <dbReference type="Google" id="ProtNLM"/>
    </source>
</evidence>
<dbReference type="Pfam" id="PF13791">
    <property type="entry name" value="Sigma_reg_C"/>
    <property type="match status" value="1"/>
</dbReference>
<dbReference type="InterPro" id="IPR025672">
    <property type="entry name" value="Sigma_reg_C_dom"/>
</dbReference>
<organism evidence="4 5">
    <name type="scientific">Leuconostoc citreum</name>
    <dbReference type="NCBI Taxonomy" id="33964"/>
    <lineage>
        <taxon>Bacteria</taxon>
        <taxon>Bacillati</taxon>
        <taxon>Bacillota</taxon>
        <taxon>Bacilli</taxon>
        <taxon>Lactobacillales</taxon>
        <taxon>Lactobacillaceae</taxon>
        <taxon>Leuconostoc</taxon>
    </lineage>
</organism>
<accession>A0A5A5U0Y8</accession>
<name>A0A5A5U0Y8_LEUCI</name>
<comment type="caution">
    <text evidence="4">The sequence shown here is derived from an EMBL/GenBank/DDBJ whole genome shotgun (WGS) entry which is preliminary data.</text>
</comment>
<proteinExistence type="predicted"/>
<evidence type="ECO:0000313" key="4">
    <source>
        <dbReference type="EMBL" id="GDZ84059.1"/>
    </source>
</evidence>
<evidence type="ECO:0000259" key="2">
    <source>
        <dbReference type="Pfam" id="PF13791"/>
    </source>
</evidence>
<dbReference type="InterPro" id="IPR029101">
    <property type="entry name" value="Sigma_reg_N"/>
</dbReference>
<evidence type="ECO:0000259" key="3">
    <source>
        <dbReference type="Pfam" id="PF13800"/>
    </source>
</evidence>
<dbReference type="EMBL" id="BJJW01000008">
    <property type="protein sequence ID" value="GDZ84059.1"/>
    <property type="molecule type" value="Genomic_DNA"/>
</dbReference>
<dbReference type="OMA" id="LKLNWIW"/>
<feature type="transmembrane region" description="Helical" evidence="1">
    <location>
        <begin position="20"/>
        <end position="45"/>
    </location>
</feature>
<feature type="domain" description="Sigma factor regulator N-terminal" evidence="3">
    <location>
        <begin position="9"/>
        <end position="101"/>
    </location>
</feature>
<keyword evidence="1" id="KW-0472">Membrane</keyword>
<dbReference type="Pfam" id="PF13800">
    <property type="entry name" value="Sigma_reg_N"/>
    <property type="match status" value="1"/>
</dbReference>
<keyword evidence="1" id="KW-1133">Transmembrane helix</keyword>
<sequence length="342" mass="38489">MNDNQNFERIIKKEKRKKLLITAVISSIVTVTIGFVAVMATTIILGKQMDVQAEKQINQFNIADLIYSPNIRSTSQRYRLTAMTRATLSSDRQKNIDGYRVAYPEKKVILNLSGPESSSETSSNIYKNDTIKNINIMAANPKTGQKEPIFFNRAYPNWYSSQKNKDKLMSPITPTHEAKTLQALPNTLGEVAITFDKRYRYEDILKMMPHNIMINYYWLGFHSAALDTSSHVGCYVGLNAKDDGSGKLNDQFAGLPDKTKYNDYQGLKKALKSQINRKDVDHIDIAKDAEKQLAPSLKTAEFAGVIVTGRTENLAKLDQLPYTYASNVGITTPIMPYQSPIK</sequence>
<dbReference type="Proteomes" id="UP000323274">
    <property type="component" value="Unassembled WGS sequence"/>
</dbReference>
<protein>
    <recommendedName>
        <fullName evidence="6">Anti-sigma factor</fullName>
    </recommendedName>
</protein>
<gene>
    <name evidence="4" type="primary">yweB</name>
    <name evidence="4" type="ORF">LCIT_13010</name>
</gene>